<dbReference type="CDD" id="cd00299">
    <property type="entry name" value="GST_C_family"/>
    <property type="match status" value="1"/>
</dbReference>
<evidence type="ECO:0000256" key="5">
    <source>
        <dbReference type="ARBA" id="ARBA00022737"/>
    </source>
</evidence>
<dbReference type="InterPro" id="IPR036249">
    <property type="entry name" value="Thioredoxin-like_sf"/>
</dbReference>
<evidence type="ECO:0000313" key="11">
    <source>
        <dbReference type="Proteomes" id="UP000054408"/>
    </source>
</evidence>
<accession>A0A0L0DDI9</accession>
<keyword evidence="8" id="KW-1133">Transmembrane helix</keyword>
<evidence type="ECO:0000256" key="8">
    <source>
        <dbReference type="SAM" id="Phobius"/>
    </source>
</evidence>
<dbReference type="InterPro" id="IPR018490">
    <property type="entry name" value="cNMP-bd_dom_sf"/>
</dbReference>
<evidence type="ECO:0000256" key="1">
    <source>
        <dbReference type="ARBA" id="ARBA00005753"/>
    </source>
</evidence>
<dbReference type="PROSITE" id="PS50042">
    <property type="entry name" value="CNMP_BINDING_3"/>
    <property type="match status" value="2"/>
</dbReference>
<dbReference type="PROSITE" id="PS00889">
    <property type="entry name" value="CNMP_BINDING_2"/>
    <property type="match status" value="1"/>
</dbReference>
<dbReference type="EMBL" id="GL349460">
    <property type="protein sequence ID" value="KNC50171.1"/>
    <property type="molecule type" value="Genomic_DNA"/>
</dbReference>
<evidence type="ECO:0000256" key="4">
    <source>
        <dbReference type="ARBA" id="ARBA00022566"/>
    </source>
</evidence>
<dbReference type="InterPro" id="IPR050503">
    <property type="entry name" value="cAMP-dep_PK_reg_su-like"/>
</dbReference>
<keyword evidence="3" id="KW-0597">Phosphoprotein</keyword>
<evidence type="ECO:0000256" key="2">
    <source>
        <dbReference type="ARBA" id="ARBA00020355"/>
    </source>
</evidence>
<organism evidence="10 11">
    <name type="scientific">Thecamonas trahens ATCC 50062</name>
    <dbReference type="NCBI Taxonomy" id="461836"/>
    <lineage>
        <taxon>Eukaryota</taxon>
        <taxon>Apusozoa</taxon>
        <taxon>Apusomonadida</taxon>
        <taxon>Apusomonadidae</taxon>
        <taxon>Thecamonas</taxon>
    </lineage>
</organism>
<dbReference type="GO" id="GO:0034236">
    <property type="term" value="F:protein kinase A catalytic subunit binding"/>
    <property type="evidence" value="ECO:0007669"/>
    <property type="project" value="TreeGrafter"/>
</dbReference>
<dbReference type="eggNOG" id="KOG1113">
    <property type="taxonomic scope" value="Eukaryota"/>
</dbReference>
<evidence type="ECO:0000256" key="3">
    <source>
        <dbReference type="ARBA" id="ARBA00022553"/>
    </source>
</evidence>
<keyword evidence="11" id="KW-1185">Reference proteome</keyword>
<dbReference type="SMART" id="SM00100">
    <property type="entry name" value="cNMP"/>
    <property type="match status" value="2"/>
</dbReference>
<dbReference type="GO" id="GO:0030552">
    <property type="term" value="F:cAMP binding"/>
    <property type="evidence" value="ECO:0007669"/>
    <property type="project" value="UniProtKB-KW"/>
</dbReference>
<feature type="transmembrane region" description="Helical" evidence="8">
    <location>
        <begin position="595"/>
        <end position="615"/>
    </location>
</feature>
<dbReference type="CDD" id="cd00038">
    <property type="entry name" value="CAP_ED"/>
    <property type="match status" value="2"/>
</dbReference>
<proteinExistence type="inferred from homology"/>
<dbReference type="FunFam" id="2.60.120.10:FF:000006">
    <property type="entry name" value="cAMP-dependent protein kinase type I-alpha regulatory subunit"/>
    <property type="match status" value="1"/>
</dbReference>
<dbReference type="GO" id="GO:0005829">
    <property type="term" value="C:cytosol"/>
    <property type="evidence" value="ECO:0007669"/>
    <property type="project" value="TreeGrafter"/>
</dbReference>
<reference evidence="10 11" key="1">
    <citation type="submission" date="2010-05" db="EMBL/GenBank/DDBJ databases">
        <title>The Genome Sequence of Thecamonas trahens ATCC 50062.</title>
        <authorList>
            <consortium name="The Broad Institute Genome Sequencing Platform"/>
            <person name="Russ C."/>
            <person name="Cuomo C."/>
            <person name="Shea T."/>
            <person name="Young S.K."/>
            <person name="Zeng Q."/>
            <person name="Koehrsen M."/>
            <person name="Haas B."/>
            <person name="Borodovsky M."/>
            <person name="Guigo R."/>
            <person name="Alvarado L."/>
            <person name="Berlin A."/>
            <person name="Bochicchio J."/>
            <person name="Borenstein D."/>
            <person name="Chapman S."/>
            <person name="Chen Z."/>
            <person name="Freedman E."/>
            <person name="Gellesch M."/>
            <person name="Goldberg J."/>
            <person name="Griggs A."/>
            <person name="Gujja S."/>
            <person name="Heilman E."/>
            <person name="Heiman D."/>
            <person name="Hepburn T."/>
            <person name="Howarth C."/>
            <person name="Jen D."/>
            <person name="Larson L."/>
            <person name="Mehta T."/>
            <person name="Park D."/>
            <person name="Pearson M."/>
            <person name="Roberts A."/>
            <person name="Saif S."/>
            <person name="Shenoy N."/>
            <person name="Sisk P."/>
            <person name="Stolte C."/>
            <person name="Sykes S."/>
            <person name="Thomson T."/>
            <person name="Walk T."/>
            <person name="White J."/>
            <person name="Yandava C."/>
            <person name="Burger G."/>
            <person name="Gray M.W."/>
            <person name="Holland P.W.H."/>
            <person name="King N."/>
            <person name="Lang F.B.F."/>
            <person name="Roger A.J."/>
            <person name="Ruiz-Trillo I."/>
            <person name="Lander E."/>
            <person name="Nusbaum C."/>
        </authorList>
    </citation>
    <scope>NUCLEOTIDE SEQUENCE [LARGE SCALE GENOMIC DNA]</scope>
    <source>
        <strain evidence="10 11">ATCC 50062</strain>
    </source>
</reference>
<feature type="domain" description="Cyclic nucleotide-binding" evidence="9">
    <location>
        <begin position="155"/>
        <end position="275"/>
    </location>
</feature>
<dbReference type="InterPro" id="IPR000595">
    <property type="entry name" value="cNMP-bd_dom"/>
</dbReference>
<dbReference type="GO" id="GO:0033554">
    <property type="term" value="P:cellular response to stress"/>
    <property type="evidence" value="ECO:0007669"/>
    <property type="project" value="UniProtKB-ARBA"/>
</dbReference>
<dbReference type="OrthoDB" id="417078at2759"/>
<dbReference type="RefSeq" id="XP_013757124.1">
    <property type="nucleotide sequence ID" value="XM_013901670.1"/>
</dbReference>
<sequence length="621" mass="68097">MTPSTVPQKKIFHPKSAQARRRIAVAVADNLLFRNLDEEQKEEVFDAMFEKFVEPGVSIITQGDDGDYFYVVDSGEFDIFVQKGSAPPAKVVTVGAGGSFGELALMYNAPRAATCTATQRSSVWALDRVTFRRMIMDNTSSKRKMYERFLREVPVLADLSDSEIAKIADVVDPLPFKDGEVIIRQGDAGDKFYILAEGAASVKQKKGDAAELELCRLHKGNYFGEIALLTDRPRAATVAAFGDCKVVCIDRPAFTRLFGPVQDILRRNIGNYKTYEYILAYGSSDDAAASSDAAPSADGDEVMRAFTGSGAAPGQVRLTSIGFSHYVEKVRWALDVAGIDYVEDPHAPGMHVPFADAVTSGRSSMTPIVSWPDGHYTHDSTAVLLELDDVYGLGWYDPDQTGDAAVTDAIVQLEDYFDDMLGGPSRSFVYAYLLAETELMREVCNNVSTAAERAVLPVAYNGILSGIRRSLRIHDEGARLAQEQIGRVFDNVEALLADGRSYLAGTTKPSAADFTFAALAYPILFPSEHESLLFARERMPAAAKPILDAFVARPAGQFALRMYAEHRFPDSYHTKRFNAAGVQQIIHKRGTYPNFAGWVYATIAASVVVAGGWALKTWLNW</sequence>
<comment type="similarity">
    <text evidence="1">Belongs to the cAMP-dependent kinase regulatory chain family.</text>
</comment>
<feature type="domain" description="Cyclic nucleotide-binding" evidence="9">
    <location>
        <begin position="32"/>
        <end position="152"/>
    </location>
</feature>
<keyword evidence="8" id="KW-0812">Transmembrane</keyword>
<dbReference type="InterPro" id="IPR014710">
    <property type="entry name" value="RmlC-like_jellyroll"/>
</dbReference>
<gene>
    <name evidence="10" type="ORF">AMSG_11967</name>
</gene>
<keyword evidence="7" id="KW-0114">cAMP</keyword>
<evidence type="ECO:0000259" key="9">
    <source>
        <dbReference type="PROSITE" id="PS50042"/>
    </source>
</evidence>
<keyword evidence="6" id="KW-0547">Nucleotide-binding</keyword>
<keyword evidence="5" id="KW-0677">Repeat</keyword>
<evidence type="ECO:0000256" key="7">
    <source>
        <dbReference type="ARBA" id="ARBA00023149"/>
    </source>
</evidence>
<evidence type="ECO:0000256" key="6">
    <source>
        <dbReference type="ARBA" id="ARBA00022741"/>
    </source>
</evidence>
<dbReference type="GeneID" id="25569882"/>
<dbReference type="Pfam" id="PF00027">
    <property type="entry name" value="cNMP_binding"/>
    <property type="match status" value="2"/>
</dbReference>
<dbReference type="PANTHER" id="PTHR11635">
    <property type="entry name" value="CAMP-DEPENDENT PROTEIN KINASE REGULATORY CHAIN"/>
    <property type="match status" value="1"/>
</dbReference>
<dbReference type="Gene3D" id="2.60.120.10">
    <property type="entry name" value="Jelly Rolls"/>
    <property type="match status" value="2"/>
</dbReference>
<evidence type="ECO:0000313" key="10">
    <source>
        <dbReference type="EMBL" id="KNC50171.1"/>
    </source>
</evidence>
<dbReference type="Pfam" id="PF13417">
    <property type="entry name" value="GST_N_3"/>
    <property type="match status" value="1"/>
</dbReference>
<dbReference type="GO" id="GO:0005952">
    <property type="term" value="C:cAMP-dependent protein kinase complex"/>
    <property type="evidence" value="ECO:0007669"/>
    <property type="project" value="InterPro"/>
</dbReference>
<dbReference type="AlphaFoldDB" id="A0A0L0DDI9"/>
<dbReference type="Proteomes" id="UP000054408">
    <property type="component" value="Unassembled WGS sequence"/>
</dbReference>
<dbReference type="PRINTS" id="PR00103">
    <property type="entry name" value="CAMPKINASE"/>
</dbReference>
<dbReference type="FunFam" id="2.60.120.10:FF:000039">
    <property type="entry name" value="cAMP-dependent protein kinase regulatory subunit"/>
    <property type="match status" value="1"/>
</dbReference>
<dbReference type="InterPro" id="IPR004045">
    <property type="entry name" value="Glutathione_S-Trfase_N"/>
</dbReference>
<dbReference type="InterPro" id="IPR018488">
    <property type="entry name" value="cNMP-bd_CS"/>
</dbReference>
<name>A0A0L0DDI9_THETB</name>
<dbReference type="STRING" id="461836.A0A0L0DDI9"/>
<dbReference type="GO" id="GO:0004862">
    <property type="term" value="F:cAMP-dependent protein kinase inhibitor activity"/>
    <property type="evidence" value="ECO:0007669"/>
    <property type="project" value="TreeGrafter"/>
</dbReference>
<dbReference type="PANTHER" id="PTHR11635:SF152">
    <property type="entry name" value="CAMP-DEPENDENT PROTEIN KINASE TYPE I REGULATORY SUBUNIT-RELATED"/>
    <property type="match status" value="1"/>
</dbReference>
<keyword evidence="8" id="KW-0472">Membrane</keyword>
<dbReference type="SUPFAM" id="SSF51206">
    <property type="entry name" value="cAMP-binding domain-like"/>
    <property type="match status" value="2"/>
</dbReference>
<dbReference type="PROSITE" id="PS00888">
    <property type="entry name" value="CNMP_BINDING_1"/>
    <property type="match status" value="2"/>
</dbReference>
<dbReference type="SUPFAM" id="SSF52833">
    <property type="entry name" value="Thioredoxin-like"/>
    <property type="match status" value="1"/>
</dbReference>
<keyword evidence="4" id="KW-0116">cAMP-binding</keyword>
<protein>
    <recommendedName>
        <fullName evidence="2">cAMP-dependent protein kinase regulatory subunit</fullName>
    </recommendedName>
</protein>